<dbReference type="EMBL" id="JABVXQ010000008">
    <property type="protein sequence ID" value="KAF6094903.1"/>
    <property type="molecule type" value="Genomic_DNA"/>
</dbReference>
<dbReference type="AlphaFoldDB" id="A0A833ZLH7"/>
<sequence length="133" mass="14305">MSYSDGTHLSKPTNHPGRWARVLPPLSITPSYCVSGVVNGIPGRLWHMWPVGCGDHAAGRVAVPSPSAVPGICREKSEERVEVTGGFHTQQFEPLSGPRNWPPAHSVTLAEDEWIGTAAIERLGTARFGGRVT</sequence>
<organism evidence="1 2">
    <name type="scientific">Phyllostomus discolor</name>
    <name type="common">pale spear-nosed bat</name>
    <dbReference type="NCBI Taxonomy" id="89673"/>
    <lineage>
        <taxon>Eukaryota</taxon>
        <taxon>Metazoa</taxon>
        <taxon>Chordata</taxon>
        <taxon>Craniata</taxon>
        <taxon>Vertebrata</taxon>
        <taxon>Euteleostomi</taxon>
        <taxon>Mammalia</taxon>
        <taxon>Eutheria</taxon>
        <taxon>Laurasiatheria</taxon>
        <taxon>Chiroptera</taxon>
        <taxon>Yangochiroptera</taxon>
        <taxon>Phyllostomidae</taxon>
        <taxon>Phyllostominae</taxon>
        <taxon>Phyllostomus</taxon>
    </lineage>
</organism>
<comment type="caution">
    <text evidence="1">The sequence shown here is derived from an EMBL/GenBank/DDBJ whole genome shotgun (WGS) entry which is preliminary data.</text>
</comment>
<reference evidence="1 2" key="1">
    <citation type="journal article" date="2020" name="Nature">
        <title>Six reference-quality genomes reveal evolution of bat adaptations.</title>
        <authorList>
            <person name="Jebb D."/>
            <person name="Huang Z."/>
            <person name="Pippel M."/>
            <person name="Hughes G.M."/>
            <person name="Lavrichenko K."/>
            <person name="Devanna P."/>
            <person name="Winkler S."/>
            <person name="Jermiin L.S."/>
            <person name="Skirmuntt E.C."/>
            <person name="Katzourakis A."/>
            <person name="Burkitt-Gray L."/>
            <person name="Ray D.A."/>
            <person name="Sullivan K.A.M."/>
            <person name="Roscito J.G."/>
            <person name="Kirilenko B.M."/>
            <person name="Davalos L.M."/>
            <person name="Corthals A.P."/>
            <person name="Power M.L."/>
            <person name="Jones G."/>
            <person name="Ransome R.D."/>
            <person name="Dechmann D.K.N."/>
            <person name="Locatelli A.G."/>
            <person name="Puechmaille S.J."/>
            <person name="Fedrigo O."/>
            <person name="Jarvis E.D."/>
            <person name="Hiller M."/>
            <person name="Vernes S.C."/>
            <person name="Myers E.W."/>
            <person name="Teeling E.C."/>
        </authorList>
    </citation>
    <scope>NUCLEOTIDE SEQUENCE [LARGE SCALE GENOMIC DNA]</scope>
    <source>
        <strain evidence="1">Bat1K_MPI-CBG_1</strain>
    </source>
</reference>
<dbReference type="Proteomes" id="UP000664940">
    <property type="component" value="Unassembled WGS sequence"/>
</dbReference>
<name>A0A833ZLH7_9CHIR</name>
<gene>
    <name evidence="1" type="ORF">HJG60_011970</name>
</gene>
<accession>A0A833ZLH7</accession>
<evidence type="ECO:0000313" key="2">
    <source>
        <dbReference type="Proteomes" id="UP000664940"/>
    </source>
</evidence>
<protein>
    <submittedName>
        <fullName evidence="1">Uncharacterized protein</fullName>
    </submittedName>
</protein>
<proteinExistence type="predicted"/>
<evidence type="ECO:0000313" key="1">
    <source>
        <dbReference type="EMBL" id="KAF6094903.1"/>
    </source>
</evidence>